<keyword evidence="1" id="KW-0472">Membrane</keyword>
<dbReference type="InterPro" id="IPR023804">
    <property type="entry name" value="DUF3792_TM"/>
</dbReference>
<keyword evidence="3" id="KW-1185">Reference proteome</keyword>
<dbReference type="RefSeq" id="WP_046526236.1">
    <property type="nucleotide sequence ID" value="NZ_LAYY01000101.1"/>
</dbReference>
<feature type="transmembrane region" description="Helical" evidence="1">
    <location>
        <begin position="101"/>
        <end position="119"/>
    </location>
</feature>
<feature type="transmembrane region" description="Helical" evidence="1">
    <location>
        <begin position="41"/>
        <end position="62"/>
    </location>
</feature>
<dbReference type="NCBIfam" id="TIGR04086">
    <property type="entry name" value="TIGR04086_membr"/>
    <property type="match status" value="1"/>
</dbReference>
<dbReference type="EMBL" id="LAYY01000101">
    <property type="protein sequence ID" value="KKK33088.1"/>
    <property type="molecule type" value="Genomic_DNA"/>
</dbReference>
<name>A0A0M2SFM6_9BACI</name>
<feature type="transmembrane region" description="Helical" evidence="1">
    <location>
        <begin position="69"/>
        <end position="89"/>
    </location>
</feature>
<dbReference type="AlphaFoldDB" id="A0A0M2SFM6"/>
<keyword evidence="1" id="KW-0812">Transmembrane</keyword>
<evidence type="ECO:0000313" key="2">
    <source>
        <dbReference type="EMBL" id="KKK33088.1"/>
    </source>
</evidence>
<organism evidence="2 3">
    <name type="scientific">Mesobacillus campisalis</name>
    <dbReference type="NCBI Taxonomy" id="1408103"/>
    <lineage>
        <taxon>Bacteria</taxon>
        <taxon>Bacillati</taxon>
        <taxon>Bacillota</taxon>
        <taxon>Bacilli</taxon>
        <taxon>Bacillales</taxon>
        <taxon>Bacillaceae</taxon>
        <taxon>Mesobacillus</taxon>
    </lineage>
</organism>
<accession>A0A0M2SFM6</accession>
<keyword evidence="1" id="KW-1133">Transmembrane helix</keyword>
<proteinExistence type="predicted"/>
<dbReference type="OrthoDB" id="2988991at2"/>
<dbReference type="Proteomes" id="UP000034166">
    <property type="component" value="Unassembled WGS sequence"/>
</dbReference>
<sequence>MESRGLGISVIYGVIAIFIFAIVSSLIFSVLLTFTSLQESSLQYAVTTVSFISLFAGGFITGKKGKEKGWFIGTATGLIYSAIIFLFQYLGLDSLFSTEQIIYHICYIITAMMGGILGVNMSSSRT</sequence>
<protein>
    <submittedName>
        <fullName evidence="2">Membrane protein</fullName>
    </submittedName>
</protein>
<dbReference type="PATRIC" id="fig|1408103.3.peg.5263"/>
<evidence type="ECO:0000256" key="1">
    <source>
        <dbReference type="SAM" id="Phobius"/>
    </source>
</evidence>
<feature type="transmembrane region" description="Helical" evidence="1">
    <location>
        <begin position="12"/>
        <end position="35"/>
    </location>
</feature>
<comment type="caution">
    <text evidence="2">The sequence shown here is derived from an EMBL/GenBank/DDBJ whole genome shotgun (WGS) entry which is preliminary data.</text>
</comment>
<evidence type="ECO:0000313" key="3">
    <source>
        <dbReference type="Proteomes" id="UP000034166"/>
    </source>
</evidence>
<gene>
    <name evidence="2" type="ORF">WQ57_24400</name>
</gene>
<dbReference type="Pfam" id="PF12670">
    <property type="entry name" value="DUF3792"/>
    <property type="match status" value="1"/>
</dbReference>
<reference evidence="2 3" key="1">
    <citation type="submission" date="2015-04" db="EMBL/GenBank/DDBJ databases">
        <title>Taxonomic description and genome sequence of Bacillus campisalis sp. nov., a novel member of the genus Bacillus isolated from solar saltern.</title>
        <authorList>
            <person name="Mathan Kumar R."/>
            <person name="Kaur G."/>
            <person name="Kumar A."/>
            <person name="Singh N.K."/>
            <person name="Kaur N."/>
            <person name="Kumar N."/>
            <person name="Mayilraj S."/>
        </authorList>
    </citation>
    <scope>NUCLEOTIDE SEQUENCE [LARGE SCALE GENOMIC DNA]</scope>
    <source>
        <strain evidence="2 3">SA2-6</strain>
    </source>
</reference>